<evidence type="ECO:0000313" key="2">
    <source>
        <dbReference type="Proteomes" id="UP001467690"/>
    </source>
</evidence>
<dbReference type="SUPFAM" id="SSF56935">
    <property type="entry name" value="Porins"/>
    <property type="match status" value="1"/>
</dbReference>
<evidence type="ECO:0000313" key="1">
    <source>
        <dbReference type="EMBL" id="MER2493658.1"/>
    </source>
</evidence>
<organism evidence="1 2">
    <name type="scientific">Catenovulum sediminis</name>
    <dbReference type="NCBI Taxonomy" id="1740262"/>
    <lineage>
        <taxon>Bacteria</taxon>
        <taxon>Pseudomonadati</taxon>
        <taxon>Pseudomonadota</taxon>
        <taxon>Gammaproteobacteria</taxon>
        <taxon>Alteromonadales</taxon>
        <taxon>Alteromonadaceae</taxon>
        <taxon>Catenovulum</taxon>
    </lineage>
</organism>
<accession>A0ABV1RL35</accession>
<dbReference type="RefSeq" id="WP_350402726.1">
    <property type="nucleotide sequence ID" value="NZ_JBELOE010000265.1"/>
</dbReference>
<dbReference type="InterPro" id="IPR010870">
    <property type="entry name" value="Porin_O/P"/>
</dbReference>
<keyword evidence="2" id="KW-1185">Reference proteome</keyword>
<protein>
    <submittedName>
        <fullName evidence="1">Porin</fullName>
    </submittedName>
</protein>
<dbReference type="Pfam" id="PF07396">
    <property type="entry name" value="Porin_O_P"/>
    <property type="match status" value="1"/>
</dbReference>
<name>A0ABV1RL35_9ALTE</name>
<dbReference type="InterPro" id="IPR023614">
    <property type="entry name" value="Porin_dom_sf"/>
</dbReference>
<dbReference type="EMBL" id="JBELOE010000265">
    <property type="protein sequence ID" value="MER2493658.1"/>
    <property type="molecule type" value="Genomic_DNA"/>
</dbReference>
<comment type="caution">
    <text evidence="1">The sequence shown here is derived from an EMBL/GenBank/DDBJ whole genome shotgun (WGS) entry which is preliminary data.</text>
</comment>
<proteinExistence type="predicted"/>
<dbReference type="Proteomes" id="UP001467690">
    <property type="component" value="Unassembled WGS sequence"/>
</dbReference>
<sequence>MTLSHSNYTKTWLVLILVLFSHTAQSEWFNYKGRVQLDYDNTQLNSEEVTDKSAYRRVWLSFYGSGDDKGEVKLSNWSYLARFDLRADEFDDDAVVDLVVSYSGLGNGRKLTLGRQKTQFGMNWVTGNTALTFAERSGVANFHKLGRMEGMTYQSSLAELKFGGKINYWLGVYDKSDFNGIATVGRMSYSYQIQPAQYVHLGGGIAVTGEKNLANLEFSYGFNAFHLQSEFFTATYDDANLDNTHGVYIEGGYFLDGTSSRPYKNGKYGRFKPKAKYGTLQLIARIEQGDGNFNQVELGNAVEARAYSLGLNWYLTSQASFMLSYMSAEQTQQPEHDGQELRLRGQFVF</sequence>
<dbReference type="Gene3D" id="2.40.160.10">
    <property type="entry name" value="Porin"/>
    <property type="match status" value="1"/>
</dbReference>
<gene>
    <name evidence="1" type="ORF">ABS311_17400</name>
</gene>
<reference evidence="1 2" key="1">
    <citation type="submission" date="2024-06" db="EMBL/GenBank/DDBJ databases">
        <authorList>
            <person name="Chen R.Y."/>
        </authorList>
    </citation>
    <scope>NUCLEOTIDE SEQUENCE [LARGE SCALE GENOMIC DNA]</scope>
    <source>
        <strain evidence="1 2">D2</strain>
    </source>
</reference>